<organism evidence="2 3">
    <name type="scientific">Porphyromonas levii</name>
    <dbReference type="NCBI Taxonomy" id="28114"/>
    <lineage>
        <taxon>Bacteria</taxon>
        <taxon>Pseudomonadati</taxon>
        <taxon>Bacteroidota</taxon>
        <taxon>Bacteroidia</taxon>
        <taxon>Bacteroidales</taxon>
        <taxon>Porphyromonadaceae</taxon>
        <taxon>Porphyromonas</taxon>
    </lineage>
</organism>
<dbReference type="GO" id="GO:0006760">
    <property type="term" value="P:folic acid-containing compound metabolic process"/>
    <property type="evidence" value="ECO:0007669"/>
    <property type="project" value="InterPro"/>
</dbReference>
<evidence type="ECO:0000313" key="3">
    <source>
        <dbReference type="Proteomes" id="UP000297225"/>
    </source>
</evidence>
<dbReference type="InterPro" id="IPR043133">
    <property type="entry name" value="GTP-CH-I_C/QueF"/>
</dbReference>
<name>A0A4Y8WS67_9PORP</name>
<comment type="caution">
    <text evidence="2">The sequence shown here is derived from an EMBL/GenBank/DDBJ whole genome shotgun (WGS) entry which is preliminary data.</text>
</comment>
<dbReference type="Gene3D" id="3.30.1130.10">
    <property type="match status" value="1"/>
</dbReference>
<dbReference type="GO" id="GO:0004150">
    <property type="term" value="F:dihydroneopterin aldolase activity"/>
    <property type="evidence" value="ECO:0007669"/>
    <property type="project" value="InterPro"/>
</dbReference>
<dbReference type="SMART" id="SM00905">
    <property type="entry name" value="FolB"/>
    <property type="match status" value="1"/>
</dbReference>
<dbReference type="Proteomes" id="UP000297225">
    <property type="component" value="Unassembled WGS sequence"/>
</dbReference>
<dbReference type="STRING" id="1122973.GCA_000379925_01554"/>
<keyword evidence="3" id="KW-1185">Reference proteome</keyword>
<sequence>MKLTHTSIKLEKLHFYSYHGLLEQEKSVGNDFEVSLEFHFPALEVMVTGDLAEGINYALIYKFIEREMAIPTELLEVLCYRMLEHLKEEFPLISQASLSITKLAPPIEGFDGAGISFSATANYEAN</sequence>
<dbReference type="EMBL" id="SPNC01000029">
    <property type="protein sequence ID" value="TFH96088.1"/>
    <property type="molecule type" value="Genomic_DNA"/>
</dbReference>
<dbReference type="AlphaFoldDB" id="A0A4Y8WS67"/>
<feature type="domain" description="Dihydroneopterin aldolase/epimerase" evidence="1">
    <location>
        <begin position="8"/>
        <end position="119"/>
    </location>
</feature>
<dbReference type="NCBIfam" id="TIGR00526">
    <property type="entry name" value="folB_dom"/>
    <property type="match status" value="1"/>
</dbReference>
<protein>
    <submittedName>
        <fullName evidence="2">Dihydroneopterin aldolase</fullName>
    </submittedName>
</protein>
<dbReference type="Pfam" id="PF02152">
    <property type="entry name" value="FolB"/>
    <property type="match status" value="1"/>
</dbReference>
<evidence type="ECO:0000313" key="2">
    <source>
        <dbReference type="EMBL" id="TFH96088.1"/>
    </source>
</evidence>
<accession>A0A4Y8WS67</accession>
<evidence type="ECO:0000259" key="1">
    <source>
        <dbReference type="SMART" id="SM00905"/>
    </source>
</evidence>
<dbReference type="RefSeq" id="WP_134849076.1">
    <property type="nucleotide sequence ID" value="NZ_CP197400.1"/>
</dbReference>
<dbReference type="GeneID" id="66796894"/>
<dbReference type="InterPro" id="IPR006157">
    <property type="entry name" value="FolB_dom"/>
</dbReference>
<dbReference type="SUPFAM" id="SSF55620">
    <property type="entry name" value="Tetrahydrobiopterin biosynthesis enzymes-like"/>
    <property type="match status" value="1"/>
</dbReference>
<reference evidence="2 3" key="1">
    <citation type="submission" date="2019-03" db="EMBL/GenBank/DDBJ databases">
        <title>Porphyromonas levii Isolated from the Uterus of Dairy Cows.</title>
        <authorList>
            <person name="Francis A.M."/>
        </authorList>
    </citation>
    <scope>NUCLEOTIDE SEQUENCE [LARGE SCALE GENOMIC DNA]</scope>
    <source>
        <strain evidence="2 3">AF5678</strain>
    </source>
</reference>
<dbReference type="OrthoDB" id="9803748at2"/>
<gene>
    <name evidence="2" type="ORF">E4P47_03095</name>
</gene>
<proteinExistence type="predicted"/>